<dbReference type="RefSeq" id="WP_136772090.1">
    <property type="nucleotide sequence ID" value="NZ_CP156074.1"/>
</dbReference>
<dbReference type="InterPro" id="IPR013766">
    <property type="entry name" value="Thioredoxin_domain"/>
</dbReference>
<accession>A0A4U0Q8P8</accession>
<dbReference type="InterPro" id="IPR036249">
    <property type="entry name" value="Thioredoxin-like_sf"/>
</dbReference>
<organism evidence="2 3">
    <name type="scientific">Chitiniphilus eburneus</name>
    <dbReference type="NCBI Taxonomy" id="2571148"/>
    <lineage>
        <taxon>Bacteria</taxon>
        <taxon>Pseudomonadati</taxon>
        <taxon>Pseudomonadota</taxon>
        <taxon>Betaproteobacteria</taxon>
        <taxon>Neisseriales</taxon>
        <taxon>Chitinibacteraceae</taxon>
        <taxon>Chitiniphilus</taxon>
    </lineage>
</organism>
<dbReference type="OrthoDB" id="9809746at2"/>
<dbReference type="InterPro" id="IPR000866">
    <property type="entry name" value="AhpC/TSA"/>
</dbReference>
<comment type="caution">
    <text evidence="2">The sequence shown here is derived from an EMBL/GenBank/DDBJ whole genome shotgun (WGS) entry which is preliminary data.</text>
</comment>
<reference evidence="2 3" key="1">
    <citation type="submission" date="2019-04" db="EMBL/GenBank/DDBJ databases">
        <title>Chitiniphilus eburnea sp. nov., a novel chitinolytic bacterium isolated from aquaculture sludge.</title>
        <authorList>
            <person name="Sheng M."/>
        </authorList>
    </citation>
    <scope>NUCLEOTIDE SEQUENCE [LARGE SCALE GENOMIC DNA]</scope>
    <source>
        <strain evidence="2 3">HX-2-15</strain>
    </source>
</reference>
<sequence>MALTASNMLSLGSALPNFALPDGQGTFRTDGELAGPKGLFVIFICNHCPYVKHINPALAPMGAEFAALGVGMVAISPNDVAQYPDDSPQRMVEVAREAGYTFPYLYDETQTVAREFGAACTPDLFLFDMHGRLVYRGQFDDTRPGGAPATGEDIRRAVRALSSGHPVVDDQRPSIGCGIKWKQG</sequence>
<dbReference type="InterPro" id="IPR047262">
    <property type="entry name" value="PRX-like1"/>
</dbReference>
<dbReference type="Pfam" id="PF00578">
    <property type="entry name" value="AhpC-TSA"/>
    <property type="match status" value="1"/>
</dbReference>
<evidence type="ECO:0000313" key="3">
    <source>
        <dbReference type="Proteomes" id="UP000310016"/>
    </source>
</evidence>
<feature type="domain" description="Thioredoxin" evidence="1">
    <location>
        <begin position="9"/>
        <end position="163"/>
    </location>
</feature>
<keyword evidence="3" id="KW-1185">Reference proteome</keyword>
<gene>
    <name evidence="2" type="ORF">FAZ21_04640</name>
</gene>
<dbReference type="PANTHER" id="PTHR43640">
    <property type="entry name" value="OS07G0260300 PROTEIN"/>
    <property type="match status" value="1"/>
</dbReference>
<evidence type="ECO:0000259" key="1">
    <source>
        <dbReference type="PROSITE" id="PS51352"/>
    </source>
</evidence>
<protein>
    <submittedName>
        <fullName evidence="2">Thioredoxin family protein</fullName>
    </submittedName>
</protein>
<dbReference type="EMBL" id="SUMF01000002">
    <property type="protein sequence ID" value="TJZ77616.1"/>
    <property type="molecule type" value="Genomic_DNA"/>
</dbReference>
<dbReference type="CDD" id="cd02969">
    <property type="entry name" value="PRX_like1"/>
    <property type="match status" value="1"/>
</dbReference>
<dbReference type="Proteomes" id="UP000310016">
    <property type="component" value="Unassembled WGS sequence"/>
</dbReference>
<dbReference type="GO" id="GO:0016491">
    <property type="term" value="F:oxidoreductase activity"/>
    <property type="evidence" value="ECO:0007669"/>
    <property type="project" value="InterPro"/>
</dbReference>
<dbReference type="Gene3D" id="3.40.30.10">
    <property type="entry name" value="Glutaredoxin"/>
    <property type="match status" value="1"/>
</dbReference>
<dbReference type="PANTHER" id="PTHR43640:SF1">
    <property type="entry name" value="THIOREDOXIN-DEPENDENT PEROXIREDOXIN"/>
    <property type="match status" value="1"/>
</dbReference>
<dbReference type="SUPFAM" id="SSF52833">
    <property type="entry name" value="Thioredoxin-like"/>
    <property type="match status" value="1"/>
</dbReference>
<name>A0A4U0Q8P8_9NEIS</name>
<proteinExistence type="predicted"/>
<dbReference type="GO" id="GO:0016209">
    <property type="term" value="F:antioxidant activity"/>
    <property type="evidence" value="ECO:0007669"/>
    <property type="project" value="InterPro"/>
</dbReference>
<evidence type="ECO:0000313" key="2">
    <source>
        <dbReference type="EMBL" id="TJZ77616.1"/>
    </source>
</evidence>
<dbReference type="AlphaFoldDB" id="A0A4U0Q8P8"/>
<dbReference type="PROSITE" id="PS51352">
    <property type="entry name" value="THIOREDOXIN_2"/>
    <property type="match status" value="1"/>
</dbReference>